<feature type="transmembrane region" description="Helical" evidence="1">
    <location>
        <begin position="99"/>
        <end position="122"/>
    </location>
</feature>
<comment type="caution">
    <text evidence="2">The sequence shown here is derived from an EMBL/GenBank/DDBJ whole genome shotgun (WGS) entry which is preliminary data.</text>
</comment>
<evidence type="ECO:0000256" key="1">
    <source>
        <dbReference type="SAM" id="Phobius"/>
    </source>
</evidence>
<dbReference type="EMBL" id="JAUHTQ010000009">
    <property type="protein sequence ID" value="MDN4494377.1"/>
    <property type="molecule type" value="Genomic_DNA"/>
</dbReference>
<keyword evidence="1" id="KW-0472">Membrane</keyword>
<dbReference type="RefSeq" id="WP_301138677.1">
    <property type="nucleotide sequence ID" value="NZ_JAUHTQ010000009.1"/>
</dbReference>
<keyword evidence="1" id="KW-1133">Transmembrane helix</keyword>
<feature type="transmembrane region" description="Helical" evidence="1">
    <location>
        <begin position="169"/>
        <end position="187"/>
    </location>
</feature>
<reference evidence="2" key="1">
    <citation type="submission" date="2023-07" db="EMBL/GenBank/DDBJ databases">
        <title>Ureibacillus sp. isolated from freshwater well.</title>
        <authorList>
            <person name="Kirdat K."/>
            <person name="Bhatt A."/>
            <person name="Teware R."/>
            <person name="Bhavsar Y."/>
            <person name="Yadav A."/>
        </authorList>
    </citation>
    <scope>NUCLEOTIDE SEQUENCE</scope>
    <source>
        <strain evidence="2">BA0131</strain>
    </source>
</reference>
<evidence type="ECO:0000313" key="2">
    <source>
        <dbReference type="EMBL" id="MDN4494377.1"/>
    </source>
</evidence>
<gene>
    <name evidence="2" type="ORF">QYB95_12565</name>
</gene>
<sequence length="221" mass="24913">MNTFIYFLLAFGYVVLLVWGLILSKKNMWNLTNVLLLVIIGLIYDNFIIAAGRFIGEGQLLEGLNYARFWLHALFTPTLVLFAFGICSKLGLPWAKKTFWKVIFGLITLALILYELFTSAIGLNLRTRKENGLLSYESVESAGPIMVILVTVVLVIVGIILLKNFHFPWLLIGTLVMIGGSILGIWIKNFPLTNILEFLLILSLLLTKQFQVRLSEISTTD</sequence>
<proteinExistence type="predicted"/>
<feature type="transmembrane region" description="Helical" evidence="1">
    <location>
        <begin position="142"/>
        <end position="162"/>
    </location>
</feature>
<keyword evidence="3" id="KW-1185">Reference proteome</keyword>
<feature type="transmembrane region" description="Helical" evidence="1">
    <location>
        <begin position="35"/>
        <end position="55"/>
    </location>
</feature>
<feature type="transmembrane region" description="Helical" evidence="1">
    <location>
        <begin position="6"/>
        <end position="23"/>
    </location>
</feature>
<protein>
    <submittedName>
        <fullName evidence="2">Phospholipid phosphatase</fullName>
    </submittedName>
</protein>
<organism evidence="2 3">
    <name type="scientific">Ureibacillus aquaedulcis</name>
    <dbReference type="NCBI Taxonomy" id="3058421"/>
    <lineage>
        <taxon>Bacteria</taxon>
        <taxon>Bacillati</taxon>
        <taxon>Bacillota</taxon>
        <taxon>Bacilli</taxon>
        <taxon>Bacillales</taxon>
        <taxon>Caryophanaceae</taxon>
        <taxon>Ureibacillus</taxon>
    </lineage>
</organism>
<dbReference type="Proteomes" id="UP001172743">
    <property type="component" value="Unassembled WGS sequence"/>
</dbReference>
<accession>A0ABT8GSJ3</accession>
<name>A0ABT8GSJ3_9BACL</name>
<feature type="transmembrane region" description="Helical" evidence="1">
    <location>
        <begin position="67"/>
        <end position="87"/>
    </location>
</feature>
<evidence type="ECO:0000313" key="3">
    <source>
        <dbReference type="Proteomes" id="UP001172743"/>
    </source>
</evidence>
<keyword evidence="1" id="KW-0812">Transmembrane</keyword>